<accession>A0A7Y9H7B7</accession>
<dbReference type="EMBL" id="JACCCF010000001">
    <property type="protein sequence ID" value="NYE39232.1"/>
    <property type="molecule type" value="Genomic_DNA"/>
</dbReference>
<evidence type="ECO:0000256" key="1">
    <source>
        <dbReference type="SAM" id="MobiDB-lite"/>
    </source>
</evidence>
<sequence length="31" mass="3281">MWPMGEVGGAELLHSDLDTQREAGLPGTGVR</sequence>
<comment type="caution">
    <text evidence="2">The sequence shown here is derived from an EMBL/GenBank/DDBJ whole genome shotgun (WGS) entry which is preliminary data.</text>
</comment>
<evidence type="ECO:0000313" key="3">
    <source>
        <dbReference type="Proteomes" id="UP000530403"/>
    </source>
</evidence>
<reference evidence="2 3" key="1">
    <citation type="submission" date="2020-07" db="EMBL/GenBank/DDBJ databases">
        <title>Sequencing the genomes of 1000 actinobacteria strains.</title>
        <authorList>
            <person name="Klenk H.-P."/>
        </authorList>
    </citation>
    <scope>NUCLEOTIDE SEQUENCE [LARGE SCALE GENOMIC DNA]</scope>
    <source>
        <strain evidence="2 3">DSM 41455</strain>
    </source>
</reference>
<evidence type="ECO:0000313" key="2">
    <source>
        <dbReference type="EMBL" id="NYE39232.1"/>
    </source>
</evidence>
<feature type="region of interest" description="Disordered" evidence="1">
    <location>
        <begin position="1"/>
        <end position="31"/>
    </location>
</feature>
<dbReference type="Proteomes" id="UP000530403">
    <property type="component" value="Unassembled WGS sequence"/>
</dbReference>
<organism evidence="2 3">
    <name type="scientific">Streptomyces fulvorobeus</name>
    <dbReference type="NCBI Taxonomy" id="284028"/>
    <lineage>
        <taxon>Bacteria</taxon>
        <taxon>Bacillati</taxon>
        <taxon>Actinomycetota</taxon>
        <taxon>Actinomycetes</taxon>
        <taxon>Kitasatosporales</taxon>
        <taxon>Streptomycetaceae</taxon>
        <taxon>Streptomyces</taxon>
    </lineage>
</organism>
<dbReference type="AlphaFoldDB" id="A0A7Y9H7B7"/>
<protein>
    <submittedName>
        <fullName evidence="2">Uncharacterized protein</fullName>
    </submittedName>
</protein>
<gene>
    <name evidence="2" type="ORF">HEB29_000243</name>
</gene>
<proteinExistence type="predicted"/>
<name>A0A7Y9H7B7_9ACTN</name>